<dbReference type="GO" id="GO:0006487">
    <property type="term" value="P:protein N-linked glycosylation"/>
    <property type="evidence" value="ECO:0007669"/>
    <property type="project" value="TreeGrafter"/>
</dbReference>
<keyword evidence="3" id="KW-0808">Transferase</keyword>
<comment type="similarity">
    <text evidence="1">Belongs to the glycosyltransferase 34 family.</text>
</comment>
<organism evidence="4 5">
    <name type="scientific">Rhizodiscina lignyota</name>
    <dbReference type="NCBI Taxonomy" id="1504668"/>
    <lineage>
        <taxon>Eukaryota</taxon>
        <taxon>Fungi</taxon>
        <taxon>Dikarya</taxon>
        <taxon>Ascomycota</taxon>
        <taxon>Pezizomycotina</taxon>
        <taxon>Dothideomycetes</taxon>
        <taxon>Pleosporomycetidae</taxon>
        <taxon>Aulographales</taxon>
        <taxon>Rhizodiscinaceae</taxon>
        <taxon>Rhizodiscina</taxon>
    </lineage>
</organism>
<keyword evidence="5" id="KW-1185">Reference proteome</keyword>
<evidence type="ECO:0000256" key="1">
    <source>
        <dbReference type="ARBA" id="ARBA00005664"/>
    </source>
</evidence>
<dbReference type="PANTHER" id="PTHR31306">
    <property type="entry name" value="ALPHA-1,6-MANNOSYLTRANSFERASE MNN11-RELATED"/>
    <property type="match status" value="1"/>
</dbReference>
<dbReference type="InterPro" id="IPR029044">
    <property type="entry name" value="Nucleotide-diphossugar_trans"/>
</dbReference>
<evidence type="ECO:0000256" key="2">
    <source>
        <dbReference type="ARBA" id="ARBA00022676"/>
    </source>
</evidence>
<evidence type="ECO:0008006" key="6">
    <source>
        <dbReference type="Google" id="ProtNLM"/>
    </source>
</evidence>
<protein>
    <recommendedName>
        <fullName evidence="6">Glycosyltransferase family 34 protein</fullName>
    </recommendedName>
</protein>
<dbReference type="GO" id="GO:0000139">
    <property type="term" value="C:Golgi membrane"/>
    <property type="evidence" value="ECO:0007669"/>
    <property type="project" value="TreeGrafter"/>
</dbReference>
<dbReference type="Gene3D" id="3.90.550.10">
    <property type="entry name" value="Spore Coat Polysaccharide Biosynthesis Protein SpsA, Chain A"/>
    <property type="match status" value="1"/>
</dbReference>
<dbReference type="Proteomes" id="UP000799772">
    <property type="component" value="Unassembled WGS sequence"/>
</dbReference>
<dbReference type="InterPro" id="IPR008630">
    <property type="entry name" value="Glyco_trans_34"/>
</dbReference>
<feature type="non-terminal residue" evidence="4">
    <location>
        <position position="221"/>
    </location>
</feature>
<evidence type="ECO:0000256" key="3">
    <source>
        <dbReference type="ARBA" id="ARBA00022679"/>
    </source>
</evidence>
<dbReference type="EMBL" id="ML978122">
    <property type="protein sequence ID" value="KAF2103390.1"/>
    <property type="molecule type" value="Genomic_DNA"/>
</dbReference>
<comment type="caution">
    <text evidence="4">The sequence shown here is derived from an EMBL/GenBank/DDBJ whole genome shotgun (WGS) entry which is preliminary data.</text>
</comment>
<feature type="non-terminal residue" evidence="4">
    <location>
        <position position="1"/>
    </location>
</feature>
<evidence type="ECO:0000313" key="5">
    <source>
        <dbReference type="Proteomes" id="UP000799772"/>
    </source>
</evidence>
<evidence type="ECO:0000313" key="4">
    <source>
        <dbReference type="EMBL" id="KAF2103390.1"/>
    </source>
</evidence>
<dbReference type="OrthoDB" id="407658at2759"/>
<accession>A0A9P4MAL8</accession>
<dbReference type="Pfam" id="PF05637">
    <property type="entry name" value="Glyco_transf_34"/>
    <property type="match status" value="1"/>
</dbReference>
<sequence length="221" mass="26897">YEKALQTHIDHAKKWGYPLYMARENAADGMFNKVAYIMTVLLNELYKPADERVEWLFYFDVDSIVMNQQIPLEIFEPPSDFSHINWIAGRDWNGLNAGVLMIRVCQWSLNLMTRTMTYKHYHQDEDYVFEEQSIFARLTEKDEEFKKEMIYVPRSWFNAYFYQLQEAKPGILLSHFPHPDFKWHIYEWLKILDADKDEQYNPVYNKPYEETDYPKEIKRFW</sequence>
<keyword evidence="2" id="KW-0328">Glycosyltransferase</keyword>
<reference evidence="4" key="1">
    <citation type="journal article" date="2020" name="Stud. Mycol.">
        <title>101 Dothideomycetes genomes: a test case for predicting lifestyles and emergence of pathogens.</title>
        <authorList>
            <person name="Haridas S."/>
            <person name="Albert R."/>
            <person name="Binder M."/>
            <person name="Bloem J."/>
            <person name="Labutti K."/>
            <person name="Salamov A."/>
            <person name="Andreopoulos B."/>
            <person name="Baker S."/>
            <person name="Barry K."/>
            <person name="Bills G."/>
            <person name="Bluhm B."/>
            <person name="Cannon C."/>
            <person name="Castanera R."/>
            <person name="Culley D."/>
            <person name="Daum C."/>
            <person name="Ezra D."/>
            <person name="Gonzalez J."/>
            <person name="Henrissat B."/>
            <person name="Kuo A."/>
            <person name="Liang C."/>
            <person name="Lipzen A."/>
            <person name="Lutzoni F."/>
            <person name="Magnuson J."/>
            <person name="Mondo S."/>
            <person name="Nolan M."/>
            <person name="Ohm R."/>
            <person name="Pangilinan J."/>
            <person name="Park H.-J."/>
            <person name="Ramirez L."/>
            <person name="Alfaro M."/>
            <person name="Sun H."/>
            <person name="Tritt A."/>
            <person name="Yoshinaga Y."/>
            <person name="Zwiers L.-H."/>
            <person name="Turgeon B."/>
            <person name="Goodwin S."/>
            <person name="Spatafora J."/>
            <person name="Crous P."/>
            <person name="Grigoriev I."/>
        </authorList>
    </citation>
    <scope>NUCLEOTIDE SEQUENCE</scope>
    <source>
        <strain evidence="4">CBS 133067</strain>
    </source>
</reference>
<dbReference type="GO" id="GO:0016757">
    <property type="term" value="F:glycosyltransferase activity"/>
    <property type="evidence" value="ECO:0007669"/>
    <property type="project" value="UniProtKB-KW"/>
</dbReference>
<dbReference type="PANTHER" id="PTHR31306:SF8">
    <property type="entry name" value="GLYCOSYLTRANSFERASE FAMILY 34 PROTEIN"/>
    <property type="match status" value="1"/>
</dbReference>
<name>A0A9P4MAL8_9PEZI</name>
<gene>
    <name evidence="4" type="ORF">NA57DRAFT_18268</name>
</gene>
<proteinExistence type="inferred from homology"/>
<dbReference type="AlphaFoldDB" id="A0A9P4MAL8"/>